<dbReference type="EMBL" id="BK014884">
    <property type="protein sequence ID" value="DAD80459.1"/>
    <property type="molecule type" value="Genomic_DNA"/>
</dbReference>
<protein>
    <submittedName>
        <fullName evidence="1">Uncharacterized protein</fullName>
    </submittedName>
</protein>
<name>A0A8S5MET5_9CAUD</name>
<reference evidence="1" key="1">
    <citation type="journal article" date="2021" name="Proc. Natl. Acad. Sci. U.S.A.">
        <title>A Catalog of Tens of Thousands of Viruses from Human Metagenomes Reveals Hidden Associations with Chronic Diseases.</title>
        <authorList>
            <person name="Tisza M.J."/>
            <person name="Buck C.B."/>
        </authorList>
    </citation>
    <scope>NUCLEOTIDE SEQUENCE</scope>
    <source>
        <strain evidence="1">CtYh54</strain>
    </source>
</reference>
<sequence>MNIFAKITNAVKLPADLKKTFSKEGLQAFLEFAKNAIIKYVEKQDLLGPEKKARVDEMCTKYVQEHFKSDNELLQGLIDKVLIPFIPIVTQFIYDCLKKFVKDLTKENV</sequence>
<proteinExistence type="predicted"/>
<organism evidence="1">
    <name type="scientific">Siphoviridae sp. ctYh54</name>
    <dbReference type="NCBI Taxonomy" id="2826379"/>
    <lineage>
        <taxon>Viruses</taxon>
        <taxon>Duplodnaviria</taxon>
        <taxon>Heunggongvirae</taxon>
        <taxon>Uroviricota</taxon>
        <taxon>Caudoviricetes</taxon>
    </lineage>
</organism>
<accession>A0A8S5MET5</accession>
<evidence type="ECO:0000313" key="1">
    <source>
        <dbReference type="EMBL" id="DAD80459.1"/>
    </source>
</evidence>